<gene>
    <name evidence="1" type="ORF">BX592_11474</name>
</gene>
<dbReference type="OrthoDB" id="9102346at2"/>
<reference evidence="1 2" key="1">
    <citation type="submission" date="2019-03" db="EMBL/GenBank/DDBJ databases">
        <title>Genomic Encyclopedia of Type Strains, Phase III (KMG-III): the genomes of soil and plant-associated and newly described type strains.</title>
        <authorList>
            <person name="Whitman W."/>
        </authorList>
    </citation>
    <scope>NUCLEOTIDE SEQUENCE [LARGE SCALE GENOMIC DNA]</scope>
    <source>
        <strain evidence="1 2">LMG 29544</strain>
    </source>
</reference>
<dbReference type="Proteomes" id="UP000295509">
    <property type="component" value="Unassembled WGS sequence"/>
</dbReference>
<proteinExistence type="predicted"/>
<organism evidence="1 2">
    <name type="scientific">Paraburkholderia rhizosphaerae</name>
    <dbReference type="NCBI Taxonomy" id="480658"/>
    <lineage>
        <taxon>Bacteria</taxon>
        <taxon>Pseudomonadati</taxon>
        <taxon>Pseudomonadota</taxon>
        <taxon>Betaproteobacteria</taxon>
        <taxon>Burkholderiales</taxon>
        <taxon>Burkholderiaceae</taxon>
        <taxon>Paraburkholderia</taxon>
    </lineage>
</organism>
<dbReference type="RefSeq" id="WP_134193415.1">
    <property type="nucleotide sequence ID" value="NZ_JBHLUW010000001.1"/>
</dbReference>
<dbReference type="EMBL" id="SORE01000014">
    <property type="protein sequence ID" value="TDY45407.1"/>
    <property type="molecule type" value="Genomic_DNA"/>
</dbReference>
<evidence type="ECO:0000313" key="1">
    <source>
        <dbReference type="EMBL" id="TDY45407.1"/>
    </source>
</evidence>
<name>A0A4R8LLD6_9BURK</name>
<keyword evidence="2" id="KW-1185">Reference proteome</keyword>
<accession>A0A4R8LLD6</accession>
<evidence type="ECO:0000313" key="2">
    <source>
        <dbReference type="Proteomes" id="UP000295509"/>
    </source>
</evidence>
<dbReference type="AlphaFoldDB" id="A0A4R8LLD6"/>
<comment type="caution">
    <text evidence="1">The sequence shown here is derived from an EMBL/GenBank/DDBJ whole genome shotgun (WGS) entry which is preliminary data.</text>
</comment>
<protein>
    <submittedName>
        <fullName evidence="1">Uncharacterized protein</fullName>
    </submittedName>
</protein>
<sequence>MALDLKDTANLFVNSIGTAVKNVTGQDAPAIEGFAQNQLQSLAHQSALITGMIEANQFTDDELKFYLIGLKQMAMGFAQTLIGMIVVEVQRLFNAIVTAIYTSINTLAKVALPLPV</sequence>